<reference evidence="1" key="1">
    <citation type="submission" date="2014-09" db="EMBL/GenBank/DDBJ databases">
        <authorList>
            <person name="Magalhaes I.L.F."/>
            <person name="Oliveira U."/>
            <person name="Santos F.R."/>
            <person name="Vidigal T.H.D.A."/>
            <person name="Brescovit A.D."/>
            <person name="Santos A.J."/>
        </authorList>
    </citation>
    <scope>NUCLEOTIDE SEQUENCE</scope>
    <source>
        <tissue evidence="1">Shoot tissue taken approximately 20 cm above the soil surface</tissue>
    </source>
</reference>
<dbReference type="AlphaFoldDB" id="A0A0A9HPV6"/>
<name>A0A0A9HPV6_ARUDO</name>
<organism evidence="1">
    <name type="scientific">Arundo donax</name>
    <name type="common">Giant reed</name>
    <name type="synonym">Donax arundinaceus</name>
    <dbReference type="NCBI Taxonomy" id="35708"/>
    <lineage>
        <taxon>Eukaryota</taxon>
        <taxon>Viridiplantae</taxon>
        <taxon>Streptophyta</taxon>
        <taxon>Embryophyta</taxon>
        <taxon>Tracheophyta</taxon>
        <taxon>Spermatophyta</taxon>
        <taxon>Magnoliopsida</taxon>
        <taxon>Liliopsida</taxon>
        <taxon>Poales</taxon>
        <taxon>Poaceae</taxon>
        <taxon>PACMAD clade</taxon>
        <taxon>Arundinoideae</taxon>
        <taxon>Arundineae</taxon>
        <taxon>Arundo</taxon>
    </lineage>
</organism>
<evidence type="ECO:0000313" key="1">
    <source>
        <dbReference type="EMBL" id="JAE38757.1"/>
    </source>
</evidence>
<accession>A0A0A9HPV6</accession>
<sequence>MSRKFYTFCTSISTGKITTDCFQAAPN</sequence>
<dbReference type="EMBL" id="GBRH01159139">
    <property type="protein sequence ID" value="JAE38757.1"/>
    <property type="molecule type" value="Transcribed_RNA"/>
</dbReference>
<reference evidence="1" key="2">
    <citation type="journal article" date="2015" name="Data Brief">
        <title>Shoot transcriptome of the giant reed, Arundo donax.</title>
        <authorList>
            <person name="Barrero R.A."/>
            <person name="Guerrero F.D."/>
            <person name="Moolhuijzen P."/>
            <person name="Goolsby J.A."/>
            <person name="Tidwell J."/>
            <person name="Bellgard S.E."/>
            <person name="Bellgard M.I."/>
        </authorList>
    </citation>
    <scope>NUCLEOTIDE SEQUENCE</scope>
    <source>
        <tissue evidence="1">Shoot tissue taken approximately 20 cm above the soil surface</tissue>
    </source>
</reference>
<protein>
    <submittedName>
        <fullName evidence="1">Uncharacterized protein</fullName>
    </submittedName>
</protein>
<proteinExistence type="predicted"/>